<dbReference type="Gene3D" id="3.30.70.100">
    <property type="match status" value="1"/>
</dbReference>
<dbReference type="SUPFAM" id="SSF55008">
    <property type="entry name" value="HMA, heavy metal-associated domain"/>
    <property type="match status" value="1"/>
</dbReference>
<dbReference type="EMBL" id="PDSL01000039">
    <property type="protein sequence ID" value="PIE32997.1"/>
    <property type="molecule type" value="Genomic_DNA"/>
</dbReference>
<proteinExistence type="predicted"/>
<dbReference type="AlphaFoldDB" id="A0A2G6KBF9"/>
<sequence>MLTFTVPDMTCDHCVAAISTEVTAVAGVTSVTCDLTTKVVTVDGEGLDRAALVAAIDEAGFDVA</sequence>
<evidence type="ECO:0000259" key="1">
    <source>
        <dbReference type="PROSITE" id="PS50846"/>
    </source>
</evidence>
<name>A0A2G6KBF9_9ACTN</name>
<dbReference type="Pfam" id="PF00403">
    <property type="entry name" value="HMA"/>
    <property type="match status" value="1"/>
</dbReference>
<evidence type="ECO:0000313" key="2">
    <source>
        <dbReference type="EMBL" id="PIE32997.1"/>
    </source>
</evidence>
<dbReference type="Proteomes" id="UP000230914">
    <property type="component" value="Unassembled WGS sequence"/>
</dbReference>
<dbReference type="CDD" id="cd00371">
    <property type="entry name" value="HMA"/>
    <property type="match status" value="1"/>
</dbReference>
<feature type="domain" description="HMA" evidence="1">
    <location>
        <begin position="1"/>
        <end position="64"/>
    </location>
</feature>
<dbReference type="InterPro" id="IPR036163">
    <property type="entry name" value="HMA_dom_sf"/>
</dbReference>
<evidence type="ECO:0000313" key="3">
    <source>
        <dbReference type="Proteomes" id="UP000230914"/>
    </source>
</evidence>
<gene>
    <name evidence="2" type="ORF">CSA55_02520</name>
</gene>
<accession>A0A2G6KBF9</accession>
<organism evidence="2 3">
    <name type="scientific">Ilumatobacter coccineus</name>
    <dbReference type="NCBI Taxonomy" id="467094"/>
    <lineage>
        <taxon>Bacteria</taxon>
        <taxon>Bacillati</taxon>
        <taxon>Actinomycetota</taxon>
        <taxon>Acidimicrobiia</taxon>
        <taxon>Acidimicrobiales</taxon>
        <taxon>Ilumatobacteraceae</taxon>
        <taxon>Ilumatobacter</taxon>
    </lineage>
</organism>
<reference evidence="2 3" key="1">
    <citation type="submission" date="2017-10" db="EMBL/GenBank/DDBJ databases">
        <title>Novel microbial diversity and functional potential in the marine mammal oral microbiome.</title>
        <authorList>
            <person name="Dudek N.K."/>
            <person name="Sun C.L."/>
            <person name="Burstein D."/>
            <person name="Kantor R.S."/>
            <person name="Aliaga Goltsman D.S."/>
            <person name="Bik E.M."/>
            <person name="Thomas B.C."/>
            <person name="Banfield J.F."/>
            <person name="Relman D.A."/>
        </authorList>
    </citation>
    <scope>NUCLEOTIDE SEQUENCE [LARGE SCALE GENOMIC DNA]</scope>
    <source>
        <strain evidence="2">DOLJORAL78_61_10</strain>
    </source>
</reference>
<dbReference type="GO" id="GO:0046872">
    <property type="term" value="F:metal ion binding"/>
    <property type="evidence" value="ECO:0007669"/>
    <property type="project" value="InterPro"/>
</dbReference>
<dbReference type="InterPro" id="IPR006121">
    <property type="entry name" value="HMA_dom"/>
</dbReference>
<dbReference type="PROSITE" id="PS50846">
    <property type="entry name" value="HMA_2"/>
    <property type="match status" value="1"/>
</dbReference>
<comment type="caution">
    <text evidence="2">The sequence shown here is derived from an EMBL/GenBank/DDBJ whole genome shotgun (WGS) entry which is preliminary data.</text>
</comment>
<protein>
    <submittedName>
        <fullName evidence="2">Transporter</fullName>
    </submittedName>
</protein>